<comment type="caution">
    <text evidence="1">The sequence shown here is derived from an EMBL/GenBank/DDBJ whole genome shotgun (WGS) entry which is preliminary data.</text>
</comment>
<keyword evidence="2" id="KW-1185">Reference proteome</keyword>
<name>A0A4Z0MC17_9BACT</name>
<organism evidence="1 2">
    <name type="scientific">Hymenobacter wooponensis</name>
    <dbReference type="NCBI Taxonomy" id="1525360"/>
    <lineage>
        <taxon>Bacteria</taxon>
        <taxon>Pseudomonadati</taxon>
        <taxon>Bacteroidota</taxon>
        <taxon>Cytophagia</taxon>
        <taxon>Cytophagales</taxon>
        <taxon>Hymenobacteraceae</taxon>
        <taxon>Hymenobacter</taxon>
    </lineage>
</organism>
<sequence length="98" mass="11093">MEYTNWMWKAHLPALFELLAQAARAPLPMQAGESLRYSLHSTDHATGLWVDYPFPPVSALRARFALDADDRDILHVSLFAPPDLCEKARVLSLEESLE</sequence>
<accession>A0A4Z0MC17</accession>
<evidence type="ECO:0000313" key="2">
    <source>
        <dbReference type="Proteomes" id="UP000298284"/>
    </source>
</evidence>
<proteinExistence type="predicted"/>
<evidence type="ECO:0000313" key="1">
    <source>
        <dbReference type="EMBL" id="TGD76795.1"/>
    </source>
</evidence>
<dbReference type="Proteomes" id="UP000298284">
    <property type="component" value="Unassembled WGS sequence"/>
</dbReference>
<protein>
    <submittedName>
        <fullName evidence="1">Uncharacterized protein</fullName>
    </submittedName>
</protein>
<dbReference type="RefSeq" id="WP_135533189.1">
    <property type="nucleotide sequence ID" value="NZ_SRKZ01000013.1"/>
</dbReference>
<dbReference type="EMBL" id="SRKZ01000013">
    <property type="protein sequence ID" value="TGD76795.1"/>
    <property type="molecule type" value="Genomic_DNA"/>
</dbReference>
<gene>
    <name evidence="1" type="ORF">EU557_25145</name>
</gene>
<dbReference type="AlphaFoldDB" id="A0A4Z0MC17"/>
<reference evidence="1 2" key="1">
    <citation type="submission" date="2019-04" db="EMBL/GenBank/DDBJ databases">
        <authorList>
            <person name="Feng G."/>
            <person name="Zhang J."/>
            <person name="Zhu H."/>
        </authorList>
    </citation>
    <scope>NUCLEOTIDE SEQUENCE [LARGE SCALE GENOMIC DNA]</scope>
    <source>
        <strain evidence="1 2">JCM 19491</strain>
    </source>
</reference>